<dbReference type="EMBL" id="WJXZ01000011">
    <property type="protein sequence ID" value="MRS63158.1"/>
    <property type="molecule type" value="Genomic_DNA"/>
</dbReference>
<dbReference type="OrthoDB" id="103154at2"/>
<evidence type="ECO:0000313" key="1">
    <source>
        <dbReference type="EMBL" id="MRS63158.1"/>
    </source>
</evidence>
<sequence>MKKVLIITAVLIAVLGRNSFGQTDSSSASKLTFSGYAEVYYAQDLSQPKAQERPGFLYNHKRNREVNVNLAFLKAAYSDERVRANLAIQVGTYAQYNYAAEQPLLRNIYEANAGVKLIKNRDLWLEAGIFTSHIGFESAVSKDCWTLTRSLLAENSPYYLAGAKLTYNAPNGKWTVLGSVLNGWQRINRLAGYTKPSFSTQVQFKPSSKLTLNWSTFLGSDRPDSLKQTRFFNNFYAIINPTGKLGVTLGFDFGADRKPLISEGRRVGSGSYVWYSPVVIARYAVSPKSYVAGRAEYYNDKNGVIISTGTLNGFQTWGYSVNYDYAVLPNAVWRIEYRVFSSKDAVFSETATTPVRRTNQAVTTSIAVSF</sequence>
<organism evidence="1 2">
    <name type="scientific">Larkinella terrae</name>
    <dbReference type="NCBI Taxonomy" id="2025311"/>
    <lineage>
        <taxon>Bacteria</taxon>
        <taxon>Pseudomonadati</taxon>
        <taxon>Bacteroidota</taxon>
        <taxon>Cytophagia</taxon>
        <taxon>Cytophagales</taxon>
        <taxon>Spirosomataceae</taxon>
        <taxon>Larkinella</taxon>
    </lineage>
</organism>
<evidence type="ECO:0000313" key="2">
    <source>
        <dbReference type="Proteomes" id="UP000441754"/>
    </source>
</evidence>
<accession>A0A7K0ENX1</accession>
<dbReference type="InterPro" id="IPR011486">
    <property type="entry name" value="BBP2"/>
</dbReference>
<reference evidence="1 2" key="1">
    <citation type="journal article" date="2018" name="Antonie Van Leeuwenhoek">
        <title>Larkinella terrae sp. nov., isolated from soil on Jeju Island, South Korea.</title>
        <authorList>
            <person name="Ten L.N."/>
            <person name="Jeon J."/>
            <person name="Park S.J."/>
            <person name="Park S."/>
            <person name="Lee S.Y."/>
            <person name="Kim M.K."/>
            <person name="Jung H.Y."/>
        </authorList>
    </citation>
    <scope>NUCLEOTIDE SEQUENCE [LARGE SCALE GENOMIC DNA]</scope>
    <source>
        <strain evidence="1 2">KCTC 52001</strain>
    </source>
</reference>
<dbReference type="RefSeq" id="WP_154176536.1">
    <property type="nucleotide sequence ID" value="NZ_WJXZ01000011.1"/>
</dbReference>
<name>A0A7K0ENX1_9BACT</name>
<dbReference type="AlphaFoldDB" id="A0A7K0ENX1"/>
<protein>
    <submittedName>
        <fullName evidence="1">Outer membrane beta-barrel protein</fullName>
    </submittedName>
</protein>
<comment type="caution">
    <text evidence="1">The sequence shown here is derived from an EMBL/GenBank/DDBJ whole genome shotgun (WGS) entry which is preliminary data.</text>
</comment>
<gene>
    <name evidence="1" type="ORF">GJJ30_17795</name>
</gene>
<dbReference type="Proteomes" id="UP000441754">
    <property type="component" value="Unassembled WGS sequence"/>
</dbReference>
<keyword evidence="2" id="KW-1185">Reference proteome</keyword>
<dbReference type="Pfam" id="PF07642">
    <property type="entry name" value="BBP2"/>
    <property type="match status" value="1"/>
</dbReference>
<proteinExistence type="predicted"/>